<evidence type="ECO:0000256" key="10">
    <source>
        <dbReference type="ARBA" id="ARBA00046146"/>
    </source>
</evidence>
<keyword evidence="3 12" id="KW-0202">Cytokine</keyword>
<dbReference type="InterPro" id="IPR002960">
    <property type="entry name" value="TNF_beta"/>
</dbReference>
<dbReference type="InterPro" id="IPR021184">
    <property type="entry name" value="TNF_CS"/>
</dbReference>
<comment type="similarity">
    <text evidence="1 12">Belongs to the tumor necrosis factor family.</text>
</comment>
<dbReference type="AlphaFoldDB" id="A0A091DDZ8"/>
<dbReference type="GO" id="GO:0005164">
    <property type="term" value="F:tumor necrosis factor receptor binding"/>
    <property type="evidence" value="ECO:0007669"/>
    <property type="project" value="UniProtKB-UniRule"/>
</dbReference>
<reference evidence="15 16" key="1">
    <citation type="submission" date="2013-11" db="EMBL/GenBank/DDBJ databases">
        <title>The Damaraland mole rat (Fukomys damarensis) genome and evolution of African mole rats.</title>
        <authorList>
            <person name="Gladyshev V.N."/>
            <person name="Fang X."/>
        </authorList>
    </citation>
    <scope>NUCLEOTIDE SEQUENCE [LARGE SCALE GENOMIC DNA]</scope>
    <source>
        <tissue evidence="15">Liver</tissue>
    </source>
</reference>
<dbReference type="STRING" id="885580.ENSFDAP00000013383"/>
<evidence type="ECO:0000256" key="7">
    <source>
        <dbReference type="ARBA" id="ARBA00023180"/>
    </source>
</evidence>
<dbReference type="GO" id="GO:0016020">
    <property type="term" value="C:membrane"/>
    <property type="evidence" value="ECO:0007669"/>
    <property type="project" value="UniProtKB-SubCell"/>
</dbReference>
<keyword evidence="4 12" id="KW-0964">Secreted</keyword>
<dbReference type="PRINTS" id="PR01236">
    <property type="entry name" value="TNFBETA"/>
</dbReference>
<evidence type="ECO:0000256" key="13">
    <source>
        <dbReference type="SAM" id="MobiDB-lite"/>
    </source>
</evidence>
<evidence type="ECO:0000256" key="2">
    <source>
        <dbReference type="ARBA" id="ARBA00018403"/>
    </source>
</evidence>
<evidence type="ECO:0000256" key="12">
    <source>
        <dbReference type="RuleBase" id="RU368120"/>
    </source>
</evidence>
<dbReference type="eggNOG" id="ENOG502S956">
    <property type="taxonomic scope" value="Eukaryota"/>
</dbReference>
<evidence type="ECO:0000313" key="15">
    <source>
        <dbReference type="EMBL" id="KFO21036.1"/>
    </source>
</evidence>
<dbReference type="GO" id="GO:0005125">
    <property type="term" value="F:cytokine activity"/>
    <property type="evidence" value="ECO:0007669"/>
    <property type="project" value="UniProtKB-UniRule"/>
</dbReference>
<evidence type="ECO:0000256" key="3">
    <source>
        <dbReference type="ARBA" id="ARBA00022514"/>
    </source>
</evidence>
<evidence type="ECO:0000256" key="1">
    <source>
        <dbReference type="ARBA" id="ARBA00008670"/>
    </source>
</evidence>
<gene>
    <name evidence="15" type="ORF">H920_17540</name>
</gene>
<name>A0A091DDZ8_FUKDA</name>
<sequence>MGTPRCTPQHARALTLTLDHTDEVGVQKKGAQEAYTDFFLPLLSRCPSAMGIKNKDGETPGQILGWGPPWDSADEDDEDDEEASKEREWRRKLQGELEDEWQEVMGRFEASQPLLPPGQSPPPPDVSDLRFRCEPLQHHADHLLQTLPMSPPGRLYLLRVRGAPLLFLLGLLLALLPPGAQGLPGVGLPPSAARTVYQPSHGSLKPAAHLVGDSGTRNSLNWRMSRDMAFLRGFSFSNNSLLIPTSGLYFVYSQVVFSGLSCSPTSVPNYLYLTHEVKLLTSRYGSPLTLLSTQRSQKFMCPGPQNPWVRSMYQGAVFLLRQGDQLFTYTEGIRHLLLSPSTVFFGAFAV</sequence>
<protein>
    <recommendedName>
        <fullName evidence="2 12">Lymphotoxin-alpha</fullName>
        <shortName evidence="12">LT-alpha</shortName>
    </recommendedName>
    <alternativeName>
        <fullName evidence="8 12">TNF-beta</fullName>
    </alternativeName>
    <alternativeName>
        <fullName evidence="9 12">Tumor necrosis factor ligand superfamily member 1</fullName>
    </alternativeName>
</protein>
<dbReference type="InterPro" id="IPR006053">
    <property type="entry name" value="TNF"/>
</dbReference>
<organism evidence="15 16">
    <name type="scientific">Fukomys damarensis</name>
    <name type="common">Damaraland mole rat</name>
    <name type="synonym">Cryptomys damarensis</name>
    <dbReference type="NCBI Taxonomy" id="885580"/>
    <lineage>
        <taxon>Eukaryota</taxon>
        <taxon>Metazoa</taxon>
        <taxon>Chordata</taxon>
        <taxon>Craniata</taxon>
        <taxon>Vertebrata</taxon>
        <taxon>Euteleostomi</taxon>
        <taxon>Mammalia</taxon>
        <taxon>Eutheria</taxon>
        <taxon>Euarchontoglires</taxon>
        <taxon>Glires</taxon>
        <taxon>Rodentia</taxon>
        <taxon>Hystricomorpha</taxon>
        <taxon>Bathyergidae</taxon>
        <taxon>Fukomys</taxon>
    </lineage>
</organism>
<feature type="region of interest" description="Disordered" evidence="13">
    <location>
        <begin position="51"/>
        <end position="90"/>
    </location>
</feature>
<evidence type="ECO:0000256" key="11">
    <source>
        <dbReference type="ARBA" id="ARBA00046860"/>
    </source>
</evidence>
<dbReference type="InterPro" id="IPR008983">
    <property type="entry name" value="Tumour_necrosis_fac-like_dom"/>
</dbReference>
<dbReference type="GO" id="GO:0005615">
    <property type="term" value="C:extracellular space"/>
    <property type="evidence" value="ECO:0007669"/>
    <property type="project" value="UniProtKB-UniRule"/>
</dbReference>
<evidence type="ECO:0000256" key="5">
    <source>
        <dbReference type="ARBA" id="ARBA00022729"/>
    </source>
</evidence>
<keyword evidence="7 12" id="KW-0325">Glycoprotein</keyword>
<evidence type="ECO:0000259" key="14">
    <source>
        <dbReference type="PROSITE" id="PS50049"/>
    </source>
</evidence>
<evidence type="ECO:0000256" key="8">
    <source>
        <dbReference type="ARBA" id="ARBA00033253"/>
    </source>
</evidence>
<dbReference type="PROSITE" id="PS50049">
    <property type="entry name" value="THD_2"/>
    <property type="match status" value="1"/>
</dbReference>
<keyword evidence="5 12" id="KW-0732">Signal</keyword>
<dbReference type="PANTHER" id="PTHR11471:SF31">
    <property type="entry name" value="LYMPHOTOXIN-ALPHA"/>
    <property type="match status" value="1"/>
</dbReference>
<comment type="subunit">
    <text evidence="11 12">Homotrimer, and heterotrimer of either two LTB and one LTA subunits or (less prevalent) two LTA and one LTB subunits. Interacts with TNFRSF14.</text>
</comment>
<evidence type="ECO:0000313" key="16">
    <source>
        <dbReference type="Proteomes" id="UP000028990"/>
    </source>
</evidence>
<accession>A0A091DDZ8</accession>
<dbReference type="EMBL" id="KN124473">
    <property type="protein sequence ID" value="KFO21036.1"/>
    <property type="molecule type" value="Genomic_DNA"/>
</dbReference>
<dbReference type="Pfam" id="PF00229">
    <property type="entry name" value="TNF"/>
    <property type="match status" value="1"/>
</dbReference>
<dbReference type="Proteomes" id="UP000028990">
    <property type="component" value="Unassembled WGS sequence"/>
</dbReference>
<evidence type="ECO:0000256" key="6">
    <source>
        <dbReference type="ARBA" id="ARBA00023136"/>
    </source>
</evidence>
<dbReference type="PRINTS" id="PR01234">
    <property type="entry name" value="TNECROSISFCT"/>
</dbReference>
<feature type="compositionally biased region" description="Acidic residues" evidence="13">
    <location>
        <begin position="72"/>
        <end position="83"/>
    </location>
</feature>
<dbReference type="GO" id="GO:0006959">
    <property type="term" value="P:humoral immune response"/>
    <property type="evidence" value="ECO:0007669"/>
    <property type="project" value="UniProtKB-UniRule"/>
</dbReference>
<dbReference type="CDD" id="cd00184">
    <property type="entry name" value="TNF"/>
    <property type="match status" value="1"/>
</dbReference>
<dbReference type="GO" id="GO:0043123">
    <property type="term" value="P:positive regulation of canonical NF-kappaB signal transduction"/>
    <property type="evidence" value="ECO:0007669"/>
    <property type="project" value="TreeGrafter"/>
</dbReference>
<dbReference type="GO" id="GO:2001238">
    <property type="term" value="P:positive regulation of extrinsic apoptotic signaling pathway"/>
    <property type="evidence" value="ECO:0007669"/>
    <property type="project" value="TreeGrafter"/>
</dbReference>
<feature type="domain" description="THD" evidence="14">
    <location>
        <begin position="206"/>
        <end position="350"/>
    </location>
</feature>
<dbReference type="InterPro" id="IPR006052">
    <property type="entry name" value="TNF_dom"/>
</dbReference>
<dbReference type="PANTHER" id="PTHR11471">
    <property type="entry name" value="TUMOR NECROSIS FACTOR FAMILY MEMBER"/>
    <property type="match status" value="1"/>
</dbReference>
<dbReference type="Gene3D" id="2.60.120.40">
    <property type="match status" value="1"/>
</dbReference>
<keyword evidence="6 12" id="KW-0472">Membrane</keyword>
<comment type="function">
    <text evidence="10 12">Cytokine that in its homotrimeric form binds to TNFRSF1A/TNFR1, TNFRSF1B/TNFBR and TNFRSF14/HVEM. In its heterotrimeric form with LTB binds to TNFRSF3/LTBR. Lymphotoxin is produced by lymphocytes and is cytotoxic for a wide range of tumor cells in vitro and in vivo.</text>
</comment>
<keyword evidence="16" id="KW-1185">Reference proteome</keyword>
<evidence type="ECO:0000256" key="9">
    <source>
        <dbReference type="ARBA" id="ARBA00033263"/>
    </source>
</evidence>
<comment type="subcellular location">
    <subcellularLocation>
        <location evidence="12">Secreted</location>
    </subcellularLocation>
    <subcellularLocation>
        <location evidence="12">Membrane</location>
    </subcellularLocation>
</comment>
<dbReference type="PROSITE" id="PS00251">
    <property type="entry name" value="THD_1"/>
    <property type="match status" value="1"/>
</dbReference>
<proteinExistence type="inferred from homology"/>
<evidence type="ECO:0000256" key="4">
    <source>
        <dbReference type="ARBA" id="ARBA00022525"/>
    </source>
</evidence>
<dbReference type="SMART" id="SM00207">
    <property type="entry name" value="TNF"/>
    <property type="match status" value="1"/>
</dbReference>
<dbReference type="SUPFAM" id="SSF49842">
    <property type="entry name" value="TNF-like"/>
    <property type="match status" value="1"/>
</dbReference>